<accession>A0ACC2RTM5</accession>
<comment type="caution">
    <text evidence="1">The sequence shown here is derived from an EMBL/GenBank/DDBJ whole genome shotgun (WGS) entry which is preliminary data.</text>
</comment>
<gene>
    <name evidence="1" type="ORF">DSO57_1024282</name>
</gene>
<evidence type="ECO:0000313" key="1">
    <source>
        <dbReference type="EMBL" id="KAJ9053433.1"/>
    </source>
</evidence>
<name>A0ACC2RTM5_9FUNG</name>
<dbReference type="EMBL" id="QTSX02006520">
    <property type="protein sequence ID" value="KAJ9053433.1"/>
    <property type="molecule type" value="Genomic_DNA"/>
</dbReference>
<dbReference type="Proteomes" id="UP001165960">
    <property type="component" value="Unassembled WGS sequence"/>
</dbReference>
<proteinExistence type="predicted"/>
<reference evidence="1" key="1">
    <citation type="submission" date="2022-04" db="EMBL/GenBank/DDBJ databases">
        <title>Genome of the entomopathogenic fungus Entomophthora muscae.</title>
        <authorList>
            <person name="Elya C."/>
            <person name="Lovett B.R."/>
            <person name="Lee E."/>
            <person name="Macias A.M."/>
            <person name="Hajek A.E."/>
            <person name="De Bivort B.L."/>
            <person name="Kasson M.T."/>
            <person name="De Fine Licht H.H."/>
            <person name="Stajich J.E."/>
        </authorList>
    </citation>
    <scope>NUCLEOTIDE SEQUENCE</scope>
    <source>
        <strain evidence="1">Berkeley</strain>
    </source>
</reference>
<sequence>MSLISCANLKESRIFSTSALIETISSLSFPDKSSIFDENGYKTFEHSLGDIIYGLTKSSHSAYKILTELAANFTAEQENIETIKQSSSDGVLASDSISLEEFKRLLIACLKYNILSADPSDLTTCYLFLWAMEYCSFKSSLLLKVLDISSEAQSSNVISDPRFLELKRYVNEKATLHEMINHVSLKRMS</sequence>
<keyword evidence="2" id="KW-1185">Reference proteome</keyword>
<organism evidence="1 2">
    <name type="scientific">Entomophthora muscae</name>
    <dbReference type="NCBI Taxonomy" id="34485"/>
    <lineage>
        <taxon>Eukaryota</taxon>
        <taxon>Fungi</taxon>
        <taxon>Fungi incertae sedis</taxon>
        <taxon>Zoopagomycota</taxon>
        <taxon>Entomophthoromycotina</taxon>
        <taxon>Entomophthoromycetes</taxon>
        <taxon>Entomophthorales</taxon>
        <taxon>Entomophthoraceae</taxon>
        <taxon>Entomophthora</taxon>
    </lineage>
</organism>
<protein>
    <submittedName>
        <fullName evidence="1">Uncharacterized protein</fullName>
    </submittedName>
</protein>
<evidence type="ECO:0000313" key="2">
    <source>
        <dbReference type="Proteomes" id="UP001165960"/>
    </source>
</evidence>